<gene>
    <name evidence="1" type="ORF">H0A72_07325</name>
</gene>
<dbReference type="Proteomes" id="UP000559809">
    <property type="component" value="Unassembled WGS sequence"/>
</dbReference>
<name>A0A853G310_9BURK</name>
<dbReference type="EMBL" id="JACCEM010000003">
    <property type="protein sequence ID" value="NYT49121.1"/>
    <property type="molecule type" value="Genomic_DNA"/>
</dbReference>
<accession>A0A853G310</accession>
<dbReference type="AlphaFoldDB" id="A0A853G310"/>
<dbReference type="PANTHER" id="PTHR39337">
    <property type="entry name" value="BLR5642 PROTEIN"/>
    <property type="match status" value="1"/>
</dbReference>
<dbReference type="Pfam" id="PF04343">
    <property type="entry name" value="DUF488"/>
    <property type="match status" value="1"/>
</dbReference>
<dbReference type="InterPro" id="IPR014519">
    <property type="entry name" value="UCP024492"/>
</dbReference>
<evidence type="ECO:0000313" key="2">
    <source>
        <dbReference type="Proteomes" id="UP000559809"/>
    </source>
</evidence>
<protein>
    <submittedName>
        <fullName evidence="1">DUF488 domain-containing protein</fullName>
    </submittedName>
</protein>
<dbReference type="PIRSF" id="PIRSF024492">
    <property type="entry name" value="UCP024492"/>
    <property type="match status" value="1"/>
</dbReference>
<dbReference type="RefSeq" id="WP_180154405.1">
    <property type="nucleotide sequence ID" value="NZ_JACCEM010000003.1"/>
</dbReference>
<sequence length="177" mass="19408">MELPFFTIGHSNRSLETFTALLTGAGIEVLVDIRTVPRSRANPQFNEDTLPGSLAGFGIAYERIAALGGLRGKSKTVARDVNGFWENDSFHNYADYALTDPFLQGLRQLVAIGRERPSAIMCSEAVWWRCHRRIVADHLIARGEKVMHIMGEGRLDAATLTPGAVLHENGSVTYPAG</sequence>
<dbReference type="PANTHER" id="PTHR39337:SF1">
    <property type="entry name" value="BLR5642 PROTEIN"/>
    <property type="match status" value="1"/>
</dbReference>
<evidence type="ECO:0000313" key="1">
    <source>
        <dbReference type="EMBL" id="NYT49121.1"/>
    </source>
</evidence>
<reference evidence="1 2" key="1">
    <citation type="submission" date="2020-07" db="EMBL/GenBank/DDBJ databases">
        <title>Taxonomic revisions and descriptions of new bacterial species based on genomic comparisons in the high-G+C-content subgroup of the family Alcaligenaceae.</title>
        <authorList>
            <person name="Szabo A."/>
            <person name="Felfoldi T."/>
        </authorList>
    </citation>
    <scope>NUCLEOTIDE SEQUENCE [LARGE SCALE GENOMIC DNA]</scope>
    <source>
        <strain evidence="1 2">LMG 24012</strain>
    </source>
</reference>
<dbReference type="InterPro" id="IPR007438">
    <property type="entry name" value="DUF488"/>
</dbReference>
<organism evidence="1 2">
    <name type="scientific">Parapusillimonas granuli</name>
    <dbReference type="NCBI Taxonomy" id="380911"/>
    <lineage>
        <taxon>Bacteria</taxon>
        <taxon>Pseudomonadati</taxon>
        <taxon>Pseudomonadota</taxon>
        <taxon>Betaproteobacteria</taxon>
        <taxon>Burkholderiales</taxon>
        <taxon>Alcaligenaceae</taxon>
        <taxon>Parapusillimonas</taxon>
    </lineage>
</organism>
<comment type="caution">
    <text evidence="1">The sequence shown here is derived from an EMBL/GenBank/DDBJ whole genome shotgun (WGS) entry which is preliminary data.</text>
</comment>
<proteinExistence type="predicted"/>
<keyword evidence="2" id="KW-1185">Reference proteome</keyword>